<dbReference type="AlphaFoldDB" id="A0A922LTS5"/>
<sequence length="203" mass="23583">MDNLKFLLRHQSDFIISLIKNMSVSLKTQVLNSTMTSDSIATSINEFGFHPENRIVLRRGLSAMSIYLLLMVESETKVLNEYVYYGVSEHERFYNFILPKKPADITFRETIECLTSIFGGQSSIFHTRYQCFQSADKPQNDSVMHASVVSREREQFRLRMSSDQFKYLIFVCTLQSAVDTDIRTWSLARIKQYTNISLRTVSE</sequence>
<dbReference type="RefSeq" id="XP_051072995.1">
    <property type="nucleotide sequence ID" value="XM_051208451.1"/>
</dbReference>
<dbReference type="EMBL" id="AMPZ03000001">
    <property type="protein sequence ID" value="KAH9593715.1"/>
    <property type="molecule type" value="Genomic_DNA"/>
</dbReference>
<dbReference type="Proteomes" id="UP000471633">
    <property type="component" value="Unassembled WGS sequence"/>
</dbReference>
<evidence type="ECO:0000313" key="2">
    <source>
        <dbReference type="Proteomes" id="UP000471633"/>
    </source>
</evidence>
<keyword evidence="2" id="KW-1185">Reference proteome</keyword>
<protein>
    <submittedName>
        <fullName evidence="1">Uncharacterized protein</fullName>
    </submittedName>
</protein>
<name>A0A922LTS5_SCHHA</name>
<proteinExistence type="predicted"/>
<organism evidence="1 2">
    <name type="scientific">Schistosoma haematobium</name>
    <name type="common">Blood fluke</name>
    <dbReference type="NCBI Taxonomy" id="6185"/>
    <lineage>
        <taxon>Eukaryota</taxon>
        <taxon>Metazoa</taxon>
        <taxon>Spiralia</taxon>
        <taxon>Lophotrochozoa</taxon>
        <taxon>Platyhelminthes</taxon>
        <taxon>Trematoda</taxon>
        <taxon>Digenea</taxon>
        <taxon>Strigeidida</taxon>
        <taxon>Schistosomatoidea</taxon>
        <taxon>Schistosomatidae</taxon>
        <taxon>Schistosoma</taxon>
    </lineage>
</organism>
<dbReference type="CTD" id="75576542"/>
<dbReference type="KEGG" id="shx:MS3_00000844"/>
<reference evidence="1" key="1">
    <citation type="journal article" date="2012" name="Nat. Genet.">
        <title>Whole-genome sequence of Schistosoma haematobium.</title>
        <authorList>
            <person name="Young N.D."/>
            <person name="Jex A.R."/>
            <person name="Li B."/>
            <person name="Liu S."/>
            <person name="Yang L."/>
            <person name="Xiong Z."/>
            <person name="Li Y."/>
            <person name="Cantacessi C."/>
            <person name="Hall R.S."/>
            <person name="Xu X."/>
            <person name="Chen F."/>
            <person name="Wu X."/>
            <person name="Zerlotini A."/>
            <person name="Oliveira G."/>
            <person name="Hofmann A."/>
            <person name="Zhang G."/>
            <person name="Fang X."/>
            <person name="Kang Y."/>
            <person name="Campbell B.E."/>
            <person name="Loukas A."/>
            <person name="Ranganathan S."/>
            <person name="Rollinson D."/>
            <person name="Rinaldi G."/>
            <person name="Brindley P.J."/>
            <person name="Yang H."/>
            <person name="Wang J."/>
            <person name="Wang J."/>
            <person name="Gasser R.B."/>
        </authorList>
    </citation>
    <scope>NUCLEOTIDE SEQUENCE</scope>
</reference>
<reference evidence="1" key="4">
    <citation type="journal article" date="2022" name="PLoS Pathog.">
        <title>Chromosome-level genome of Schistosoma haematobium underpins genome-wide explorations of molecular variation.</title>
        <authorList>
            <person name="Stroehlein A.J."/>
            <person name="Korhonen P.K."/>
            <person name="Lee V.V."/>
            <person name="Ralph S.A."/>
            <person name="Mentink-Kane M."/>
            <person name="You H."/>
            <person name="McManus D.P."/>
            <person name="Tchuente L.T."/>
            <person name="Stothard J.R."/>
            <person name="Kaur P."/>
            <person name="Dudchenko O."/>
            <person name="Aiden E.L."/>
            <person name="Yang B."/>
            <person name="Yang H."/>
            <person name="Emery A.M."/>
            <person name="Webster B.L."/>
            <person name="Brindley P.J."/>
            <person name="Rollinson D."/>
            <person name="Chang B.C.H."/>
            <person name="Gasser R.B."/>
            <person name="Young N.D."/>
        </authorList>
    </citation>
    <scope>NUCLEOTIDE SEQUENCE</scope>
</reference>
<comment type="caution">
    <text evidence="1">The sequence shown here is derived from an EMBL/GenBank/DDBJ whole genome shotgun (WGS) entry which is preliminary data.</text>
</comment>
<evidence type="ECO:0000313" key="1">
    <source>
        <dbReference type="EMBL" id="KAH9593715.1"/>
    </source>
</evidence>
<reference evidence="1" key="3">
    <citation type="submission" date="2021-06" db="EMBL/GenBank/DDBJ databases">
        <title>Chromosome-level genome assembly for S. haematobium.</title>
        <authorList>
            <person name="Stroehlein A.J."/>
        </authorList>
    </citation>
    <scope>NUCLEOTIDE SEQUENCE</scope>
</reference>
<gene>
    <name evidence="1" type="ORF">MS3_00000844</name>
</gene>
<dbReference type="GeneID" id="75576542"/>
<accession>A0A922LTS5</accession>
<reference evidence="1" key="2">
    <citation type="journal article" date="2019" name="Gigascience">
        <title>High-quality Schistosoma haematobium genome achieved by single-molecule and long-range sequencing.</title>
        <authorList>
            <person name="Stroehlein A.J."/>
            <person name="Korhonen P.K."/>
            <person name="Chong T.M."/>
            <person name="Lim Y.L."/>
            <person name="Chan K.G."/>
            <person name="Webster B."/>
            <person name="Rollinson D."/>
            <person name="Brindley P.J."/>
            <person name="Gasser R.B."/>
            <person name="Young N.D."/>
        </authorList>
    </citation>
    <scope>NUCLEOTIDE SEQUENCE</scope>
</reference>